<name>A0A8B2VCZ9_CUTAC</name>
<dbReference type="Proteomes" id="UP000226191">
    <property type="component" value="Unassembled WGS sequence"/>
</dbReference>
<comment type="caution">
    <text evidence="1">The sequence shown here is derived from an EMBL/GenBank/DDBJ whole genome shotgun (WGS) entry which is preliminary data.</text>
</comment>
<reference evidence="1 2" key="1">
    <citation type="submission" date="2017-02" db="EMBL/GenBank/DDBJ databases">
        <title>Prevalence of linear plasmids in Cutibacterium acnes isolates obtained from cancerous prostatic tissue.</title>
        <authorList>
            <person name="Davidsson S."/>
            <person name="Bruggemann H."/>
        </authorList>
    </citation>
    <scope>NUCLEOTIDE SEQUENCE [LARGE SCALE GENOMIC DNA]</scope>
    <source>
        <strain evidence="1 2">11-78</strain>
    </source>
</reference>
<protein>
    <submittedName>
        <fullName evidence="1">Amidase</fullName>
    </submittedName>
</protein>
<dbReference type="AlphaFoldDB" id="A0A8B2VCZ9"/>
<proteinExistence type="predicted"/>
<evidence type="ECO:0000313" key="1">
    <source>
        <dbReference type="EMBL" id="PGF32106.1"/>
    </source>
</evidence>
<sequence length="52" mass="6253">MTPQRRTIFTARIILKRSAKKHRFTEADVLYEMRNALTVEEDFEASRIPKTW</sequence>
<organism evidence="1 2">
    <name type="scientific">Cutibacterium acnes</name>
    <name type="common">Propionibacterium acnes</name>
    <dbReference type="NCBI Taxonomy" id="1747"/>
    <lineage>
        <taxon>Bacteria</taxon>
        <taxon>Bacillati</taxon>
        <taxon>Actinomycetota</taxon>
        <taxon>Actinomycetes</taxon>
        <taxon>Propionibacteriales</taxon>
        <taxon>Propionibacteriaceae</taxon>
        <taxon>Cutibacterium</taxon>
    </lineage>
</organism>
<accession>A0A8B2VCZ9</accession>
<dbReference type="RefSeq" id="WP_002516405.1">
    <property type="nucleotide sequence ID" value="NZ_CAMHUX010000010.1"/>
</dbReference>
<dbReference type="EMBL" id="MVCE01000006">
    <property type="protein sequence ID" value="PGF32106.1"/>
    <property type="molecule type" value="Genomic_DNA"/>
</dbReference>
<dbReference type="GeneID" id="92857275"/>
<evidence type="ECO:0000313" key="2">
    <source>
        <dbReference type="Proteomes" id="UP000226191"/>
    </source>
</evidence>
<gene>
    <name evidence="1" type="ORF">B1B09_11710</name>
</gene>